<dbReference type="Pfam" id="PF00300">
    <property type="entry name" value="His_Phos_1"/>
    <property type="match status" value="1"/>
</dbReference>
<keyword evidence="1" id="KW-0378">Hydrolase</keyword>
<dbReference type="GO" id="GO:0045820">
    <property type="term" value="P:negative regulation of glycolytic process"/>
    <property type="evidence" value="ECO:0007669"/>
    <property type="project" value="TreeGrafter"/>
</dbReference>
<organism evidence="5 6">
    <name type="scientific">Anaeromicrobium sediminis</name>
    <dbReference type="NCBI Taxonomy" id="1478221"/>
    <lineage>
        <taxon>Bacteria</taxon>
        <taxon>Bacillati</taxon>
        <taxon>Bacillota</taxon>
        <taxon>Clostridia</taxon>
        <taxon>Peptostreptococcales</taxon>
        <taxon>Thermotaleaceae</taxon>
        <taxon>Anaeromicrobium</taxon>
    </lineage>
</organism>
<dbReference type="PIRSF" id="PIRSF000709">
    <property type="entry name" value="6PFK_2-Ptase"/>
    <property type="match status" value="1"/>
</dbReference>
<comment type="caution">
    <text evidence="5">The sequence shown here is derived from an EMBL/GenBank/DDBJ whole genome shotgun (WGS) entry which is preliminary data.</text>
</comment>
<dbReference type="GO" id="GO:0004331">
    <property type="term" value="F:fructose-2,6-bisphosphate 2-phosphatase activity"/>
    <property type="evidence" value="ECO:0007669"/>
    <property type="project" value="TreeGrafter"/>
</dbReference>
<feature type="active site" description="Proton donor/acceptor" evidence="3">
    <location>
        <position position="82"/>
    </location>
</feature>
<dbReference type="Gene3D" id="3.40.50.1240">
    <property type="entry name" value="Phosphoglycerate mutase-like"/>
    <property type="match status" value="1"/>
</dbReference>
<dbReference type="InterPro" id="IPR029033">
    <property type="entry name" value="His_PPase_superfam"/>
</dbReference>
<proteinExistence type="predicted"/>
<dbReference type="PANTHER" id="PTHR46517:SF1">
    <property type="entry name" value="FRUCTOSE-2,6-BISPHOSPHATASE TIGAR"/>
    <property type="match status" value="1"/>
</dbReference>
<feature type="binding site" evidence="4">
    <location>
        <position position="58"/>
    </location>
    <ligand>
        <name>substrate</name>
    </ligand>
</feature>
<dbReference type="InterPro" id="IPR013078">
    <property type="entry name" value="His_Pase_superF_clade-1"/>
</dbReference>
<dbReference type="InterPro" id="IPR017578">
    <property type="entry name" value="Ribazole_CobC"/>
</dbReference>
<dbReference type="RefSeq" id="WP_095131314.1">
    <property type="nucleotide sequence ID" value="NZ_NIBG01000002.1"/>
</dbReference>
<dbReference type="GO" id="GO:0043456">
    <property type="term" value="P:regulation of pentose-phosphate shunt"/>
    <property type="evidence" value="ECO:0007669"/>
    <property type="project" value="TreeGrafter"/>
</dbReference>
<evidence type="ECO:0000313" key="6">
    <source>
        <dbReference type="Proteomes" id="UP000216024"/>
    </source>
</evidence>
<accession>A0A267MMV2</accession>
<dbReference type="GO" id="GO:0009236">
    <property type="term" value="P:cobalamin biosynthetic process"/>
    <property type="evidence" value="ECO:0007669"/>
    <property type="project" value="UniProtKB-UniRule"/>
</dbReference>
<evidence type="ECO:0000256" key="3">
    <source>
        <dbReference type="PIRSR" id="PIRSR613078-1"/>
    </source>
</evidence>
<feature type="binding site" evidence="4">
    <location>
        <begin position="8"/>
        <end position="15"/>
    </location>
    <ligand>
        <name>substrate</name>
    </ligand>
</feature>
<sequence length="195" mass="22658">MLRLILVRHGEVKGNVDKVYCGWIDHELTENGIKQAKEVALKLKDEPIEKIYVSDLKRTFETAQFINEYHKRDLIKSNDLREINFGLFEGKSYGELKDTHPKELNLWADDWKGYCMPEGESLVNMHNRVTKKIDEIIKNEEGTILVVSHSGAIRSIMAHLIGHGIDDYWKYKILNCTINLIEIVEDFPVLLYTNK</sequence>
<keyword evidence="6" id="KW-1185">Reference proteome</keyword>
<feature type="active site" description="Tele-phosphohistidine intermediate" evidence="3">
    <location>
        <position position="9"/>
    </location>
</feature>
<dbReference type="SMART" id="SM00855">
    <property type="entry name" value="PGAM"/>
    <property type="match status" value="1"/>
</dbReference>
<dbReference type="SUPFAM" id="SSF53254">
    <property type="entry name" value="Phosphoglycerate mutase-like"/>
    <property type="match status" value="1"/>
</dbReference>
<evidence type="ECO:0000256" key="2">
    <source>
        <dbReference type="NCBIfam" id="TIGR03162"/>
    </source>
</evidence>
<dbReference type="AlphaFoldDB" id="A0A267MMV2"/>
<protein>
    <recommendedName>
        <fullName evidence="2">Alpha-ribazole phosphatase</fullName>
        <ecNumber evidence="2">3.1.3.73</ecNumber>
    </recommendedName>
</protein>
<dbReference type="NCBIfam" id="TIGR03162">
    <property type="entry name" value="ribazole_cobC"/>
    <property type="match status" value="1"/>
</dbReference>
<dbReference type="GO" id="GO:0043755">
    <property type="term" value="F:alpha-ribazole phosphatase activity"/>
    <property type="evidence" value="ECO:0007669"/>
    <property type="project" value="UniProtKB-UniRule"/>
</dbReference>
<dbReference type="GO" id="GO:0005829">
    <property type="term" value="C:cytosol"/>
    <property type="evidence" value="ECO:0007669"/>
    <property type="project" value="TreeGrafter"/>
</dbReference>
<name>A0A267MMV2_9FIRM</name>
<evidence type="ECO:0000256" key="1">
    <source>
        <dbReference type="ARBA" id="ARBA00022801"/>
    </source>
</evidence>
<dbReference type="InterPro" id="IPR051695">
    <property type="entry name" value="Phosphoglycerate_Mutase"/>
</dbReference>
<evidence type="ECO:0000313" key="5">
    <source>
        <dbReference type="EMBL" id="PAB60767.1"/>
    </source>
</evidence>
<evidence type="ECO:0000256" key="4">
    <source>
        <dbReference type="PIRSR" id="PIRSR613078-2"/>
    </source>
</evidence>
<dbReference type="InterPro" id="IPR001345">
    <property type="entry name" value="PG/BPGM_mutase_AS"/>
</dbReference>
<dbReference type="OrthoDB" id="7925971at2"/>
<dbReference type="PANTHER" id="PTHR46517">
    <property type="entry name" value="FRUCTOSE-2,6-BISPHOSPHATASE TIGAR"/>
    <property type="match status" value="1"/>
</dbReference>
<dbReference type="PROSITE" id="PS00175">
    <property type="entry name" value="PG_MUTASE"/>
    <property type="match status" value="1"/>
</dbReference>
<dbReference type="EC" id="3.1.3.73" evidence="2"/>
<dbReference type="Proteomes" id="UP000216024">
    <property type="component" value="Unassembled WGS sequence"/>
</dbReference>
<gene>
    <name evidence="5" type="primary">cobC</name>
    <name evidence="5" type="ORF">CCE28_04305</name>
</gene>
<reference evidence="5 6" key="1">
    <citation type="submission" date="2017-06" db="EMBL/GenBank/DDBJ databases">
        <title>Draft genome sequence of anaerobic fermentative bacterium Anaeromicrobium sediminis DY2726D isolated from West Pacific Ocean sediments.</title>
        <authorList>
            <person name="Zeng X."/>
        </authorList>
    </citation>
    <scope>NUCLEOTIDE SEQUENCE [LARGE SCALE GENOMIC DNA]</scope>
    <source>
        <strain evidence="5 6">DY2726D</strain>
    </source>
</reference>
<dbReference type="EMBL" id="NIBG01000002">
    <property type="protein sequence ID" value="PAB60767.1"/>
    <property type="molecule type" value="Genomic_DNA"/>
</dbReference>
<dbReference type="CDD" id="cd07067">
    <property type="entry name" value="HP_PGM_like"/>
    <property type="match status" value="1"/>
</dbReference>